<dbReference type="GO" id="GO:0015941">
    <property type="term" value="P:pantothenate catabolic process"/>
    <property type="evidence" value="ECO:0007669"/>
    <property type="project" value="InterPro"/>
</dbReference>
<dbReference type="OrthoDB" id="9802554at2"/>
<dbReference type="RefSeq" id="WP_129048965.1">
    <property type="nucleotide sequence ID" value="NZ_SDHX01000002.1"/>
</dbReference>
<dbReference type="AlphaFoldDB" id="A0A4Q1C501"/>
<evidence type="ECO:0000256" key="1">
    <source>
        <dbReference type="ARBA" id="ARBA00022793"/>
    </source>
</evidence>
<dbReference type="GO" id="GO:0010181">
    <property type="term" value="F:FMN binding"/>
    <property type="evidence" value="ECO:0007669"/>
    <property type="project" value="InterPro"/>
</dbReference>
<feature type="domain" description="Flavoprotein" evidence="4">
    <location>
        <begin position="5"/>
        <end position="176"/>
    </location>
</feature>
<comment type="function">
    <text evidence="3">Catalyzes two steps in the biosynthesis of coenzyme A. In the first step cysteine is conjugated to 4'-phosphopantothenate to form 4-phosphopantothenoylcysteine, in the latter compound is decarboxylated to form 4'-phosphopantotheine.</text>
</comment>
<comment type="cofactor">
    <cofactor evidence="3">
        <name>FMN</name>
        <dbReference type="ChEBI" id="CHEBI:58210"/>
    </cofactor>
</comment>
<evidence type="ECO:0000256" key="2">
    <source>
        <dbReference type="ARBA" id="ARBA00023239"/>
    </source>
</evidence>
<dbReference type="InterPro" id="IPR007085">
    <property type="entry name" value="DNA/pantothenate-metab_flavo_C"/>
</dbReference>
<dbReference type="Gene3D" id="3.40.50.10300">
    <property type="entry name" value="CoaB-like"/>
    <property type="match status" value="1"/>
</dbReference>
<organism evidence="6 7">
    <name type="scientific">Oleiharenicola lentus</name>
    <dbReference type="NCBI Taxonomy" id="2508720"/>
    <lineage>
        <taxon>Bacteria</taxon>
        <taxon>Pseudomonadati</taxon>
        <taxon>Verrucomicrobiota</taxon>
        <taxon>Opitutia</taxon>
        <taxon>Opitutales</taxon>
        <taxon>Opitutaceae</taxon>
        <taxon>Oleiharenicola</taxon>
    </lineage>
</organism>
<dbReference type="GO" id="GO:0071513">
    <property type="term" value="C:phosphopantothenoylcysteine decarboxylase complex"/>
    <property type="evidence" value="ECO:0007669"/>
    <property type="project" value="TreeGrafter"/>
</dbReference>
<dbReference type="EC" id="6.3.2.5" evidence="3"/>
<evidence type="ECO:0000313" key="7">
    <source>
        <dbReference type="Proteomes" id="UP000290218"/>
    </source>
</evidence>
<comment type="pathway">
    <text evidence="3">Cofactor biosynthesis; coenzyme A biosynthesis; CoA from (R)-pantothenate: step 2/5.</text>
</comment>
<evidence type="ECO:0000313" key="6">
    <source>
        <dbReference type="EMBL" id="RXK53375.1"/>
    </source>
</evidence>
<keyword evidence="3 6" id="KW-0436">Ligase</keyword>
<dbReference type="EC" id="4.1.1.36" evidence="3"/>
<keyword evidence="3" id="KW-0285">Flavoprotein</keyword>
<dbReference type="UniPathway" id="UPA00241">
    <property type="reaction ID" value="UER00353"/>
</dbReference>
<comment type="pathway">
    <text evidence="3">Cofactor biosynthesis; coenzyme A biosynthesis; CoA from (R)-pantothenate: step 3/5.</text>
</comment>
<evidence type="ECO:0000259" key="4">
    <source>
        <dbReference type="Pfam" id="PF02441"/>
    </source>
</evidence>
<dbReference type="GO" id="GO:0004632">
    <property type="term" value="F:phosphopantothenate--cysteine ligase activity"/>
    <property type="evidence" value="ECO:0007669"/>
    <property type="project" value="UniProtKB-EC"/>
</dbReference>
<dbReference type="SUPFAM" id="SSF52507">
    <property type="entry name" value="Homo-oligomeric flavin-containing Cys decarboxylases, HFCD"/>
    <property type="match status" value="1"/>
</dbReference>
<dbReference type="NCBIfam" id="TIGR00521">
    <property type="entry name" value="coaBC_dfp"/>
    <property type="match status" value="1"/>
</dbReference>
<proteinExistence type="inferred from homology"/>
<dbReference type="InterPro" id="IPR005252">
    <property type="entry name" value="CoaBC"/>
</dbReference>
<comment type="catalytic activity">
    <reaction evidence="3">
        <text>(R)-4'-phosphopantothenate + L-cysteine + CTP = N-[(R)-4-phosphopantothenoyl]-L-cysteine + CMP + diphosphate + H(+)</text>
        <dbReference type="Rhea" id="RHEA:19397"/>
        <dbReference type="ChEBI" id="CHEBI:10986"/>
        <dbReference type="ChEBI" id="CHEBI:15378"/>
        <dbReference type="ChEBI" id="CHEBI:33019"/>
        <dbReference type="ChEBI" id="CHEBI:35235"/>
        <dbReference type="ChEBI" id="CHEBI:37563"/>
        <dbReference type="ChEBI" id="CHEBI:59458"/>
        <dbReference type="ChEBI" id="CHEBI:60377"/>
        <dbReference type="EC" id="6.3.2.5"/>
    </reaction>
</comment>
<dbReference type="InterPro" id="IPR035929">
    <property type="entry name" value="CoaB-like_sf"/>
</dbReference>
<feature type="domain" description="DNA/pantothenate metabolism flavoprotein C-terminal" evidence="5">
    <location>
        <begin position="184"/>
        <end position="366"/>
    </location>
</feature>
<dbReference type="GO" id="GO:0004633">
    <property type="term" value="F:phosphopantothenoylcysteine decarboxylase activity"/>
    <property type="evidence" value="ECO:0007669"/>
    <property type="project" value="UniProtKB-EC"/>
</dbReference>
<dbReference type="InterPro" id="IPR036551">
    <property type="entry name" value="Flavin_trans-like"/>
</dbReference>
<dbReference type="InterPro" id="IPR003382">
    <property type="entry name" value="Flavoprotein"/>
</dbReference>
<comment type="caution">
    <text evidence="6">The sequence shown here is derived from an EMBL/GenBank/DDBJ whole genome shotgun (WGS) entry which is preliminary data.</text>
</comment>
<evidence type="ECO:0000256" key="3">
    <source>
        <dbReference type="RuleBase" id="RU364078"/>
    </source>
</evidence>
<gene>
    <name evidence="6" type="primary">coaBC</name>
    <name evidence="6" type="ORF">ESB00_16915</name>
</gene>
<dbReference type="Proteomes" id="UP000290218">
    <property type="component" value="Unassembled WGS sequence"/>
</dbReference>
<keyword evidence="7" id="KW-1185">Reference proteome</keyword>
<accession>A0A4Q1C501</accession>
<dbReference type="Pfam" id="PF04127">
    <property type="entry name" value="DFP"/>
    <property type="match status" value="1"/>
</dbReference>
<dbReference type="Gene3D" id="3.40.50.1950">
    <property type="entry name" value="Flavin prenyltransferase-like"/>
    <property type="match status" value="1"/>
</dbReference>
<protein>
    <recommendedName>
        <fullName evidence="3">Coenzyme A biosynthesis bifunctional protein CoaBC</fullName>
        <ecNumber evidence="3">4.1.1.36</ecNumber>
        <ecNumber evidence="3">6.3.2.5</ecNumber>
    </recommendedName>
    <alternativeName>
        <fullName evidence="3">DNA/pantothenate metabolism flavoprotein</fullName>
    </alternativeName>
</protein>
<keyword evidence="1 3" id="KW-0210">Decarboxylase</keyword>
<comment type="similarity">
    <text evidence="3">In the N-terminal section; belongs to the HFCD (homo-oligomeric flavin containing Cys decarboxylase) superfamily.</text>
</comment>
<evidence type="ECO:0000259" key="5">
    <source>
        <dbReference type="Pfam" id="PF04127"/>
    </source>
</evidence>
<reference evidence="6 7" key="1">
    <citation type="submission" date="2019-01" db="EMBL/GenBank/DDBJ databases">
        <title>Lacunisphaera sp. strain TWA-58.</title>
        <authorList>
            <person name="Chen W.-M."/>
        </authorList>
    </citation>
    <scope>NUCLEOTIDE SEQUENCE [LARGE SCALE GENOMIC DNA]</scope>
    <source>
        <strain evidence="6 7">TWA-58</strain>
    </source>
</reference>
<dbReference type="EMBL" id="SDHX01000002">
    <property type="protein sequence ID" value="RXK53375.1"/>
    <property type="molecule type" value="Genomic_DNA"/>
</dbReference>
<dbReference type="Pfam" id="PF02441">
    <property type="entry name" value="Flavoprotein"/>
    <property type="match status" value="1"/>
</dbReference>
<dbReference type="PANTHER" id="PTHR14359:SF6">
    <property type="entry name" value="PHOSPHOPANTOTHENOYLCYSTEINE DECARBOXYLASE"/>
    <property type="match status" value="1"/>
</dbReference>
<name>A0A4Q1C501_9BACT</name>
<dbReference type="SUPFAM" id="SSF102645">
    <property type="entry name" value="CoaB-like"/>
    <property type="match status" value="1"/>
</dbReference>
<comment type="similarity">
    <text evidence="3">In the C-terminal section; belongs to the PPC synthetase family.</text>
</comment>
<sequence>MSGSNLLVIFTGSIAAYKGCEVVSRLVQRGHRVRCVATPSALKFIGPATLEGLTGSALLSDAFAPGAALEHINLTRWADAVLVCPATANTLNRFAAGLGDDFAGALFLAHDRTKPWLVAPAMNPAMWSHPATVASLAKLRDWGVRCIAPTSGRTACGETGEGRLAEPGTIVAAVEAALARPARQLRVLVTAGGTAEPVDGVRVLTNTSTGATGALIATHLSRAGHDVTLLRAQNAIAADGPCREETFVTFAQLEAGLRRLLAAHPFDAVIHAAAVSDYRVDMVVMADGAETAAGGKLPSGGAPLLKLRPNPRLVDQVRGWSRAPFTLVAFKLTHGAEAAEADAAVSRLFAHAGADYVVHNDLSAKRADGTFPADILRPDGSVAAHCPDRTTLAAELERLLAARPSPESRIENRKSSHALDP</sequence>
<comment type="catalytic activity">
    <reaction evidence="3">
        <text>N-[(R)-4-phosphopantothenoyl]-L-cysteine + H(+) = (R)-4'-phosphopantetheine + CO2</text>
        <dbReference type="Rhea" id="RHEA:16793"/>
        <dbReference type="ChEBI" id="CHEBI:15378"/>
        <dbReference type="ChEBI" id="CHEBI:16526"/>
        <dbReference type="ChEBI" id="CHEBI:59458"/>
        <dbReference type="ChEBI" id="CHEBI:61723"/>
        <dbReference type="EC" id="4.1.1.36"/>
    </reaction>
</comment>
<keyword evidence="2 3" id="KW-0456">Lyase</keyword>
<dbReference type="PANTHER" id="PTHR14359">
    <property type="entry name" value="HOMO-OLIGOMERIC FLAVIN CONTAINING CYS DECARBOXYLASE FAMILY"/>
    <property type="match status" value="1"/>
</dbReference>
<dbReference type="GO" id="GO:0015937">
    <property type="term" value="P:coenzyme A biosynthetic process"/>
    <property type="evidence" value="ECO:0007669"/>
    <property type="project" value="UniProtKB-UniPathway"/>
</dbReference>
<keyword evidence="3" id="KW-0288">FMN</keyword>